<dbReference type="InterPro" id="IPR051311">
    <property type="entry name" value="DedA_domain"/>
</dbReference>
<evidence type="ECO:0000259" key="7">
    <source>
        <dbReference type="Pfam" id="PF09335"/>
    </source>
</evidence>
<feature type="transmembrane region" description="Helical" evidence="6">
    <location>
        <begin position="174"/>
        <end position="192"/>
    </location>
</feature>
<feature type="transmembrane region" description="Helical" evidence="6">
    <location>
        <begin position="51"/>
        <end position="72"/>
    </location>
</feature>
<comment type="subcellular location">
    <subcellularLocation>
        <location evidence="1">Cell membrane</location>
        <topology evidence="1">Multi-pass membrane protein</topology>
    </subcellularLocation>
</comment>
<accession>A0A6J6WQY9</accession>
<dbReference type="EMBL" id="CAFAAB010000104">
    <property type="protein sequence ID" value="CAB4787681.1"/>
    <property type="molecule type" value="Genomic_DNA"/>
</dbReference>
<name>A0A6J6WQY9_9ZZZZ</name>
<keyword evidence="5 6" id="KW-0472">Membrane</keyword>
<evidence type="ECO:0000256" key="2">
    <source>
        <dbReference type="ARBA" id="ARBA00022475"/>
    </source>
</evidence>
<organism evidence="8">
    <name type="scientific">freshwater metagenome</name>
    <dbReference type="NCBI Taxonomy" id="449393"/>
    <lineage>
        <taxon>unclassified sequences</taxon>
        <taxon>metagenomes</taxon>
        <taxon>ecological metagenomes</taxon>
    </lineage>
</organism>
<evidence type="ECO:0000256" key="6">
    <source>
        <dbReference type="SAM" id="Phobius"/>
    </source>
</evidence>
<dbReference type="Pfam" id="PF09335">
    <property type="entry name" value="VTT_dom"/>
    <property type="match status" value="1"/>
</dbReference>
<keyword evidence="2" id="KW-1003">Cell membrane</keyword>
<dbReference type="PANTHER" id="PTHR42709">
    <property type="entry name" value="ALKALINE PHOSPHATASE LIKE PROTEIN"/>
    <property type="match status" value="1"/>
</dbReference>
<gene>
    <name evidence="8" type="ORF">UFOPK2958_00931</name>
</gene>
<keyword evidence="3 6" id="KW-0812">Transmembrane</keyword>
<sequence length="204" mass="22383">MNDFIVQYGLYALFFLAFVESTCAPIPSEGTFGFAGAMTAASFTLNNGHPWSVYSVIAVGVIGSLAGSIFAYEILGLRFGRTIVDRWGKWILLTHADLDTAERWFAKYGSVSVLVGRVIPVVRTVISVPAGVARMNRAHFAVLTTVGCAIWVTVLTLLGRAAGQNWEHVSDAFHKFQLPVIAIIVVLFAVGLRHRIKKVRQHHQ</sequence>
<dbReference type="AlphaFoldDB" id="A0A6J6WQY9"/>
<keyword evidence="4 6" id="KW-1133">Transmembrane helix</keyword>
<evidence type="ECO:0000256" key="3">
    <source>
        <dbReference type="ARBA" id="ARBA00022692"/>
    </source>
</evidence>
<dbReference type="GO" id="GO:0005886">
    <property type="term" value="C:plasma membrane"/>
    <property type="evidence" value="ECO:0007669"/>
    <property type="project" value="UniProtKB-SubCell"/>
</dbReference>
<evidence type="ECO:0000256" key="4">
    <source>
        <dbReference type="ARBA" id="ARBA00022989"/>
    </source>
</evidence>
<dbReference type="InterPro" id="IPR032816">
    <property type="entry name" value="VTT_dom"/>
</dbReference>
<feature type="domain" description="VTT" evidence="7">
    <location>
        <begin position="37"/>
        <end position="160"/>
    </location>
</feature>
<proteinExistence type="predicted"/>
<evidence type="ECO:0000256" key="5">
    <source>
        <dbReference type="ARBA" id="ARBA00023136"/>
    </source>
</evidence>
<reference evidence="8" key="1">
    <citation type="submission" date="2020-05" db="EMBL/GenBank/DDBJ databases">
        <authorList>
            <person name="Chiriac C."/>
            <person name="Salcher M."/>
            <person name="Ghai R."/>
            <person name="Kavagutti S V."/>
        </authorList>
    </citation>
    <scope>NUCLEOTIDE SEQUENCE</scope>
</reference>
<evidence type="ECO:0000313" key="8">
    <source>
        <dbReference type="EMBL" id="CAB4787681.1"/>
    </source>
</evidence>
<protein>
    <submittedName>
        <fullName evidence="8">Unannotated protein</fullName>
    </submittedName>
</protein>
<feature type="transmembrane region" description="Helical" evidence="6">
    <location>
        <begin position="140"/>
        <end position="162"/>
    </location>
</feature>
<dbReference type="PANTHER" id="PTHR42709:SF6">
    <property type="entry name" value="UNDECAPRENYL PHOSPHATE TRANSPORTER A"/>
    <property type="match status" value="1"/>
</dbReference>
<evidence type="ECO:0000256" key="1">
    <source>
        <dbReference type="ARBA" id="ARBA00004651"/>
    </source>
</evidence>